<dbReference type="Gramene" id="ONK78976">
    <property type="protein sequence ID" value="ONK78976"/>
    <property type="gene ID" value="A4U43_C01F1600"/>
</dbReference>
<organism evidence="2 3">
    <name type="scientific">Asparagus officinalis</name>
    <name type="common">Garden asparagus</name>
    <dbReference type="NCBI Taxonomy" id="4686"/>
    <lineage>
        <taxon>Eukaryota</taxon>
        <taxon>Viridiplantae</taxon>
        <taxon>Streptophyta</taxon>
        <taxon>Embryophyta</taxon>
        <taxon>Tracheophyta</taxon>
        <taxon>Spermatophyta</taxon>
        <taxon>Magnoliopsida</taxon>
        <taxon>Liliopsida</taxon>
        <taxon>Asparagales</taxon>
        <taxon>Asparagaceae</taxon>
        <taxon>Asparagoideae</taxon>
        <taxon>Asparagus</taxon>
    </lineage>
</organism>
<dbReference type="PANTHER" id="PTHR31963">
    <property type="entry name" value="RAS GUANINE NUCLEOTIDE EXCHANGE FACTOR K"/>
    <property type="match status" value="1"/>
</dbReference>
<feature type="transmembrane region" description="Helical" evidence="1">
    <location>
        <begin position="107"/>
        <end position="130"/>
    </location>
</feature>
<name>A0A5P1FKX4_ASPOF</name>
<reference evidence="3" key="1">
    <citation type="journal article" date="2017" name="Nat. Commun.">
        <title>The asparagus genome sheds light on the origin and evolution of a young Y chromosome.</title>
        <authorList>
            <person name="Harkess A."/>
            <person name="Zhou J."/>
            <person name="Xu C."/>
            <person name="Bowers J.E."/>
            <person name="Van der Hulst R."/>
            <person name="Ayyampalayam S."/>
            <person name="Mercati F."/>
            <person name="Riccardi P."/>
            <person name="McKain M.R."/>
            <person name="Kakrana A."/>
            <person name="Tang H."/>
            <person name="Ray J."/>
            <person name="Groenendijk J."/>
            <person name="Arikit S."/>
            <person name="Mathioni S.M."/>
            <person name="Nakano M."/>
            <person name="Shan H."/>
            <person name="Telgmann-Rauber A."/>
            <person name="Kanno A."/>
            <person name="Yue Z."/>
            <person name="Chen H."/>
            <person name="Li W."/>
            <person name="Chen Y."/>
            <person name="Xu X."/>
            <person name="Zhang Y."/>
            <person name="Luo S."/>
            <person name="Chen H."/>
            <person name="Gao J."/>
            <person name="Mao Z."/>
            <person name="Pires J.C."/>
            <person name="Luo M."/>
            <person name="Kudrna D."/>
            <person name="Wing R.A."/>
            <person name="Meyers B.C."/>
            <person name="Yi K."/>
            <person name="Kong H."/>
            <person name="Lavrijsen P."/>
            <person name="Sunseri F."/>
            <person name="Falavigna A."/>
            <person name="Ye Y."/>
            <person name="Leebens-Mack J.H."/>
            <person name="Chen G."/>
        </authorList>
    </citation>
    <scope>NUCLEOTIDE SEQUENCE [LARGE SCALE GENOMIC DNA]</scope>
    <source>
        <strain evidence="3">cv. DH0086</strain>
    </source>
</reference>
<dbReference type="InterPro" id="IPR021924">
    <property type="entry name" value="DUF3537"/>
</dbReference>
<keyword evidence="1" id="KW-0812">Transmembrane</keyword>
<feature type="transmembrane region" description="Helical" evidence="1">
    <location>
        <begin position="166"/>
        <end position="188"/>
    </location>
</feature>
<evidence type="ECO:0000313" key="2">
    <source>
        <dbReference type="EMBL" id="ONK78976.1"/>
    </source>
</evidence>
<feature type="transmembrane region" description="Helical" evidence="1">
    <location>
        <begin position="59"/>
        <end position="80"/>
    </location>
</feature>
<evidence type="ECO:0000256" key="1">
    <source>
        <dbReference type="SAM" id="Phobius"/>
    </source>
</evidence>
<keyword evidence="1" id="KW-0472">Membrane</keyword>
<feature type="transmembrane region" description="Helical" evidence="1">
    <location>
        <begin position="200"/>
        <end position="218"/>
    </location>
</feature>
<dbReference type="Pfam" id="PF12056">
    <property type="entry name" value="DUF3537"/>
    <property type="match status" value="1"/>
</dbReference>
<keyword evidence="1" id="KW-1133">Transmembrane helix</keyword>
<dbReference type="AlphaFoldDB" id="A0A5P1FKX4"/>
<keyword evidence="3" id="KW-1185">Reference proteome</keyword>
<evidence type="ECO:0000313" key="3">
    <source>
        <dbReference type="Proteomes" id="UP000243459"/>
    </source>
</evidence>
<sequence length="351" mass="39677">MRVAQSSLERRRGAISVVCLSALMRRFGLRKLLFLDEVVGESKKVRFGYVRQLNRSFRILSFFVLPCFLAECGYKVWWYLAGARRIPFLGNAVASDAVACALELASWIYRTAIFFLVCVLFWLICFLQILRLQDFTTVFQEESDVAAVLREHLKIRRQLMVISHRFRRFIVAGMILVTASQFAGLLLTTRPHGDVNLFNTGELALCSVILVTGLLICLRSATKITHQAQAITKHAAKWHVCAAIDSFNPDPETPSENVATSSVFPENDVDNEEESIEDLAGDDEYEAIKLVMPHANTISFQKRQALVTYLENNAAGITLFGFVLDRSYLHMVFMIELPLFLWLLGKTIGIS</sequence>
<dbReference type="Proteomes" id="UP000243459">
    <property type="component" value="Chromosome 1"/>
</dbReference>
<proteinExistence type="predicted"/>
<protein>
    <submittedName>
        <fullName evidence="2">Uncharacterized protein</fullName>
    </submittedName>
</protein>
<gene>
    <name evidence="2" type="ORF">A4U43_C01F1600</name>
</gene>
<dbReference type="EMBL" id="CM007381">
    <property type="protein sequence ID" value="ONK78976.1"/>
    <property type="molecule type" value="Genomic_DNA"/>
</dbReference>
<accession>A0A5P1FKX4</accession>
<dbReference type="OMA" id="MDSDVGT"/>
<feature type="transmembrane region" description="Helical" evidence="1">
    <location>
        <begin position="328"/>
        <end position="345"/>
    </location>
</feature>
<dbReference type="PANTHER" id="PTHR31963:SF16">
    <property type="entry name" value="OS06G0635200 PROTEIN"/>
    <property type="match status" value="1"/>
</dbReference>